<feature type="transmembrane region" description="Helical" evidence="6">
    <location>
        <begin position="386"/>
        <end position="405"/>
    </location>
</feature>
<dbReference type="SUPFAM" id="SSF103473">
    <property type="entry name" value="MFS general substrate transporter"/>
    <property type="match status" value="1"/>
</dbReference>
<dbReference type="RefSeq" id="XP_009021218.1">
    <property type="nucleotide sequence ID" value="XM_009022970.1"/>
</dbReference>
<gene>
    <name evidence="8" type="primary">20205432</name>
    <name evidence="7" type="ORF">HELRODRAFT_175544</name>
</gene>
<dbReference type="KEGG" id="hro:HELRODRAFT_175544"/>
<keyword evidence="9" id="KW-1185">Reference proteome</keyword>
<dbReference type="Proteomes" id="UP000015101">
    <property type="component" value="Unassembled WGS sequence"/>
</dbReference>
<feature type="transmembrane region" description="Helical" evidence="6">
    <location>
        <begin position="177"/>
        <end position="198"/>
    </location>
</feature>
<evidence type="ECO:0000256" key="1">
    <source>
        <dbReference type="ARBA" id="ARBA00004141"/>
    </source>
</evidence>
<proteinExistence type="predicted"/>
<sequence length="459" mass="51097">MCSKFMFVEPVLFLYNLYFYGSMPLVSQFVRHLIMTNKKEYSFNQMENSNGNNNSETCPATDATNSDSTDNPAVDAEASQILLIMHLAALMPAFLVVIFFGGFSDKKGRIPVLVMPMVGATFRMIFLIASCLYGLSMTLLVLSSLLDGFFGMSSLLLMGCFAYVSDVTDVAHRSYRTVLLEASGGLGVVLSHLVGGVLKDYIGYLWTYVILLGLVTITLIYIVFFLKESVNIIDHEASLSPITYLKNAFQLFAEKSDDRIKKISTLLMMFLISLVQLGSLDVQTLFLLKFPLCLTASWVGYFNAEDYVVSNLANWMFTKLLGNLFGDLGLVNLGCVFSVAYFLFFAFSYNLLMLFLVPVAGCAHMLPIPILRAYASKIVPAEKLGLMFASLAWMQMIGIVIGLVIQNEIYAATVSQQPQVVFIFNSSLYVCIILILCVYWGTDKAFKRRAGYENIPSED</sequence>
<keyword evidence="3 6" id="KW-1133">Transmembrane helix</keyword>
<dbReference type="CTD" id="20205432"/>
<feature type="compositionally biased region" description="Polar residues" evidence="5">
    <location>
        <begin position="56"/>
        <end position="71"/>
    </location>
</feature>
<evidence type="ECO:0000256" key="3">
    <source>
        <dbReference type="ARBA" id="ARBA00022989"/>
    </source>
</evidence>
<dbReference type="GO" id="GO:0055085">
    <property type="term" value="P:transmembrane transport"/>
    <property type="evidence" value="ECO:0000318"/>
    <property type="project" value="GO_Central"/>
</dbReference>
<keyword evidence="2 6" id="KW-0812">Transmembrane</keyword>
<feature type="compositionally biased region" description="Low complexity" evidence="5">
    <location>
        <begin position="45"/>
        <end position="55"/>
    </location>
</feature>
<dbReference type="GO" id="GO:0016020">
    <property type="term" value="C:membrane"/>
    <property type="evidence" value="ECO:0000318"/>
    <property type="project" value="GO_Central"/>
</dbReference>
<evidence type="ECO:0000313" key="9">
    <source>
        <dbReference type="Proteomes" id="UP000015101"/>
    </source>
</evidence>
<dbReference type="GO" id="GO:0022857">
    <property type="term" value="F:transmembrane transporter activity"/>
    <property type="evidence" value="ECO:0000318"/>
    <property type="project" value="GO_Central"/>
</dbReference>
<evidence type="ECO:0000313" key="8">
    <source>
        <dbReference type="EnsemblMetazoa" id="HelroP175544"/>
    </source>
</evidence>
<dbReference type="OrthoDB" id="419734at2759"/>
<feature type="transmembrane region" description="Helical" evidence="6">
    <location>
        <begin position="286"/>
        <end position="304"/>
    </location>
</feature>
<evidence type="ECO:0000256" key="2">
    <source>
        <dbReference type="ARBA" id="ARBA00022692"/>
    </source>
</evidence>
<dbReference type="AlphaFoldDB" id="T1F9D3"/>
<dbReference type="FunCoup" id="T1F9D3">
    <property type="interactions" value="74"/>
</dbReference>
<evidence type="ECO:0000313" key="7">
    <source>
        <dbReference type="EMBL" id="ESO00581.1"/>
    </source>
</evidence>
<feature type="transmembrane region" description="Helical" evidence="6">
    <location>
        <begin position="420"/>
        <end position="440"/>
    </location>
</feature>
<reference evidence="9" key="1">
    <citation type="submission" date="2012-12" db="EMBL/GenBank/DDBJ databases">
        <authorList>
            <person name="Hellsten U."/>
            <person name="Grimwood J."/>
            <person name="Chapman J.A."/>
            <person name="Shapiro H."/>
            <person name="Aerts A."/>
            <person name="Otillar R.P."/>
            <person name="Terry A.Y."/>
            <person name="Boore J.L."/>
            <person name="Simakov O."/>
            <person name="Marletaz F."/>
            <person name="Cho S.-J."/>
            <person name="Edsinger-Gonzales E."/>
            <person name="Havlak P."/>
            <person name="Kuo D.-H."/>
            <person name="Larsson T."/>
            <person name="Lv J."/>
            <person name="Arendt D."/>
            <person name="Savage R."/>
            <person name="Osoegawa K."/>
            <person name="de Jong P."/>
            <person name="Lindberg D.R."/>
            <person name="Seaver E.C."/>
            <person name="Weisblat D.A."/>
            <person name="Putnam N.H."/>
            <person name="Grigoriev I.V."/>
            <person name="Rokhsar D.S."/>
        </authorList>
    </citation>
    <scope>NUCLEOTIDE SEQUENCE</scope>
</reference>
<dbReference type="EnsemblMetazoa" id="HelroT175544">
    <property type="protein sequence ID" value="HelroP175544"/>
    <property type="gene ID" value="HelroG175544"/>
</dbReference>
<dbReference type="InterPro" id="IPR036259">
    <property type="entry name" value="MFS_trans_sf"/>
</dbReference>
<dbReference type="eggNOG" id="KOG2816">
    <property type="taxonomic scope" value="Eukaryota"/>
</dbReference>
<dbReference type="EMBL" id="AMQM01005317">
    <property type="status" value="NOT_ANNOTATED_CDS"/>
    <property type="molecule type" value="Genomic_DNA"/>
</dbReference>
<dbReference type="EMBL" id="KB096900">
    <property type="protein sequence ID" value="ESO00581.1"/>
    <property type="molecule type" value="Genomic_DNA"/>
</dbReference>
<dbReference type="InterPro" id="IPR011701">
    <property type="entry name" value="MFS"/>
</dbReference>
<dbReference type="OMA" id="CIVKSAN"/>
<organism evidence="8 9">
    <name type="scientific">Helobdella robusta</name>
    <name type="common">Californian leech</name>
    <dbReference type="NCBI Taxonomy" id="6412"/>
    <lineage>
        <taxon>Eukaryota</taxon>
        <taxon>Metazoa</taxon>
        <taxon>Spiralia</taxon>
        <taxon>Lophotrochozoa</taxon>
        <taxon>Annelida</taxon>
        <taxon>Clitellata</taxon>
        <taxon>Hirudinea</taxon>
        <taxon>Rhynchobdellida</taxon>
        <taxon>Glossiphoniidae</taxon>
        <taxon>Helobdella</taxon>
    </lineage>
</organism>
<evidence type="ECO:0000256" key="5">
    <source>
        <dbReference type="SAM" id="MobiDB-lite"/>
    </source>
</evidence>
<feature type="transmembrane region" description="Helical" evidence="6">
    <location>
        <begin position="81"/>
        <end position="103"/>
    </location>
</feature>
<comment type="subcellular location">
    <subcellularLocation>
        <location evidence="1">Membrane</location>
        <topology evidence="1">Multi-pass membrane protein</topology>
    </subcellularLocation>
</comment>
<reference evidence="8" key="3">
    <citation type="submission" date="2015-06" db="UniProtKB">
        <authorList>
            <consortium name="EnsemblMetazoa"/>
        </authorList>
    </citation>
    <scope>IDENTIFICATION</scope>
</reference>
<feature type="transmembrane region" description="Helical" evidence="6">
    <location>
        <begin position="351"/>
        <end position="374"/>
    </location>
</feature>
<name>T1F9D3_HELRO</name>
<reference evidence="7 9" key="2">
    <citation type="journal article" date="2013" name="Nature">
        <title>Insights into bilaterian evolution from three spiralian genomes.</title>
        <authorList>
            <person name="Simakov O."/>
            <person name="Marletaz F."/>
            <person name="Cho S.J."/>
            <person name="Edsinger-Gonzales E."/>
            <person name="Havlak P."/>
            <person name="Hellsten U."/>
            <person name="Kuo D.H."/>
            <person name="Larsson T."/>
            <person name="Lv J."/>
            <person name="Arendt D."/>
            <person name="Savage R."/>
            <person name="Osoegawa K."/>
            <person name="de Jong P."/>
            <person name="Grimwood J."/>
            <person name="Chapman J.A."/>
            <person name="Shapiro H."/>
            <person name="Aerts A."/>
            <person name="Otillar R.P."/>
            <person name="Terry A.Y."/>
            <person name="Boore J.L."/>
            <person name="Grigoriev I.V."/>
            <person name="Lindberg D.R."/>
            <person name="Seaver E.C."/>
            <person name="Weisblat D.A."/>
            <person name="Putnam N.H."/>
            <person name="Rokhsar D.S."/>
        </authorList>
    </citation>
    <scope>NUCLEOTIDE SEQUENCE</scope>
</reference>
<dbReference type="PANTHER" id="PTHR23507">
    <property type="entry name" value="ZGC:174356"/>
    <property type="match status" value="1"/>
</dbReference>
<dbReference type="GeneID" id="20205432"/>
<dbReference type="Pfam" id="PF07690">
    <property type="entry name" value="MFS_1"/>
    <property type="match status" value="1"/>
</dbReference>
<protein>
    <recommendedName>
        <fullName evidence="10">Major facilitator superfamily (MFS) profile domain-containing protein</fullName>
    </recommendedName>
</protein>
<feature type="transmembrane region" description="Helical" evidence="6">
    <location>
        <begin position="263"/>
        <end position="280"/>
    </location>
</feature>
<feature type="transmembrane region" description="Helical" evidence="6">
    <location>
        <begin position="12"/>
        <end position="34"/>
    </location>
</feature>
<feature type="transmembrane region" description="Helical" evidence="6">
    <location>
        <begin position="204"/>
        <end position="226"/>
    </location>
</feature>
<dbReference type="HOGENOM" id="CLU_028365_1_1_1"/>
<feature type="region of interest" description="Disordered" evidence="5">
    <location>
        <begin position="45"/>
        <end position="71"/>
    </location>
</feature>
<accession>T1F9D3</accession>
<dbReference type="Gene3D" id="1.20.1250.20">
    <property type="entry name" value="MFS general substrate transporter like domains"/>
    <property type="match status" value="1"/>
</dbReference>
<evidence type="ECO:0008006" key="10">
    <source>
        <dbReference type="Google" id="ProtNLM"/>
    </source>
</evidence>
<keyword evidence="4 6" id="KW-0472">Membrane</keyword>
<evidence type="ECO:0000256" key="6">
    <source>
        <dbReference type="SAM" id="Phobius"/>
    </source>
</evidence>
<feature type="transmembrane region" description="Helical" evidence="6">
    <location>
        <begin position="324"/>
        <end position="345"/>
    </location>
</feature>
<dbReference type="PANTHER" id="PTHR23507:SF1">
    <property type="entry name" value="FI18259P1-RELATED"/>
    <property type="match status" value="1"/>
</dbReference>
<feature type="transmembrane region" description="Helical" evidence="6">
    <location>
        <begin position="148"/>
        <end position="165"/>
    </location>
</feature>
<evidence type="ECO:0000256" key="4">
    <source>
        <dbReference type="ARBA" id="ARBA00023136"/>
    </source>
</evidence>
<dbReference type="STRING" id="6412.T1F9D3"/>
<dbReference type="InParanoid" id="T1F9D3"/>